<protein>
    <submittedName>
        <fullName evidence="3 4">N-acetyllactosaminide beta-1,3-N-acetylglucosaminyltransferase</fullName>
    </submittedName>
</protein>
<dbReference type="STRING" id="6248.A0A0K0DUJ7"/>
<dbReference type="Pfam" id="PF13896">
    <property type="entry name" value="Glyco_transf_49"/>
    <property type="match status" value="1"/>
</dbReference>
<name>A0A0K0DUJ7_STRER</name>
<dbReference type="WBParaSite" id="SSTP_0000091100.1">
    <property type="protein sequence ID" value="SSTP_0000091100.1"/>
    <property type="gene ID" value="SSTP_0000091100"/>
</dbReference>
<evidence type="ECO:0000313" key="3">
    <source>
        <dbReference type="WBParaSite" id="SSTP_0000091100.1"/>
    </source>
</evidence>
<keyword evidence="1" id="KW-0732">Signal</keyword>
<feature type="chain" id="PRO_5005326998" evidence="1">
    <location>
        <begin position="20"/>
        <end position="373"/>
    </location>
</feature>
<dbReference type="Proteomes" id="UP000035681">
    <property type="component" value="Unplaced"/>
</dbReference>
<sequence>MRNFNLASLSILVFTVTLGQTSYSPSWKYYRNTFLLHITNNANFRCYLYHDDYISCPNVIKQLKHEYDRISLILHISSDRNLHEIENHLKNYDGPISLGIYMKTSLSNKYKNVEVYKLLKKYAKKYSKLSVHFIFKISKKKSYYNYLSLSEYPINVIRNLARKHSTTRYILIADIDHMFSKNFESKMLKVAKVYLKENYNNLLVYRIFEVESKNLRLGPKNKSELKKLMSNSKAFIFHPYNKRGHYIPYLKQWFNKNDSVYPGIQFEATYNRAQWEPQFVSLRNIPFHDENFQYLLRDNMHLRWELCRANYNFLIVNDVFMYHLGRKKNNEKTLIDKIRSHLNGKNKIIMKKFEARMKKLYPKTKNKCPNIWI</sequence>
<dbReference type="PANTHER" id="PTHR47411:SF3">
    <property type="entry name" value="I-BETA-1,3-N-ACETYLGLUCOSAMINYLTRANSFERASE"/>
    <property type="match status" value="1"/>
</dbReference>
<dbReference type="Gene3D" id="3.90.550.10">
    <property type="entry name" value="Spore Coat Polysaccharide Biosynthesis Protein SpsA, Chain A"/>
    <property type="match status" value="1"/>
</dbReference>
<evidence type="ECO:0000313" key="2">
    <source>
        <dbReference type="Proteomes" id="UP000035681"/>
    </source>
</evidence>
<evidence type="ECO:0000313" key="4">
    <source>
        <dbReference type="WBParaSite" id="TCONS_00008471.p1"/>
    </source>
</evidence>
<organism evidence="3">
    <name type="scientific">Strongyloides stercoralis</name>
    <name type="common">Threadworm</name>
    <dbReference type="NCBI Taxonomy" id="6248"/>
    <lineage>
        <taxon>Eukaryota</taxon>
        <taxon>Metazoa</taxon>
        <taxon>Ecdysozoa</taxon>
        <taxon>Nematoda</taxon>
        <taxon>Chromadorea</taxon>
        <taxon>Rhabditida</taxon>
        <taxon>Tylenchina</taxon>
        <taxon>Panagrolaimomorpha</taxon>
        <taxon>Strongyloidoidea</taxon>
        <taxon>Strongyloididae</taxon>
        <taxon>Strongyloides</taxon>
    </lineage>
</organism>
<keyword evidence="2" id="KW-1185">Reference proteome</keyword>
<reference evidence="3" key="1">
    <citation type="submission" date="2015-08" db="UniProtKB">
        <authorList>
            <consortium name="WormBaseParasite"/>
        </authorList>
    </citation>
    <scope>IDENTIFICATION</scope>
</reference>
<dbReference type="AlphaFoldDB" id="A0A0K0DUJ7"/>
<feature type="signal peptide" evidence="1">
    <location>
        <begin position="1"/>
        <end position="19"/>
    </location>
</feature>
<dbReference type="SUPFAM" id="SSF53448">
    <property type="entry name" value="Nucleotide-diphospho-sugar transferases"/>
    <property type="match status" value="1"/>
</dbReference>
<dbReference type="InterPro" id="IPR029044">
    <property type="entry name" value="Nucleotide-diphossugar_trans"/>
</dbReference>
<dbReference type="PANTHER" id="PTHR47411">
    <property type="entry name" value="B3GNT1, BETA-1,3-N-ACETYLGUCOSAMINYLTRANSFERASE 1, HOMOLOG"/>
    <property type="match status" value="1"/>
</dbReference>
<dbReference type="WBParaSite" id="TCONS_00008471.p1">
    <property type="protein sequence ID" value="TCONS_00008471.p1"/>
    <property type="gene ID" value="XLOC_006415"/>
</dbReference>
<proteinExistence type="predicted"/>
<evidence type="ECO:0000256" key="1">
    <source>
        <dbReference type="SAM" id="SignalP"/>
    </source>
</evidence>
<accession>A0A0K0DUJ7</accession>